<proteinExistence type="predicted"/>
<evidence type="ECO:0000313" key="4">
    <source>
        <dbReference type="EMBL" id="KAF0740867.1"/>
    </source>
</evidence>
<dbReference type="Pfam" id="PF00782">
    <property type="entry name" value="DSPc"/>
    <property type="match status" value="1"/>
</dbReference>
<dbReference type="VEuPathDB" id="FungiDB:AeMF1_000246"/>
<dbReference type="SUPFAM" id="SSF52799">
    <property type="entry name" value="(Phosphotyrosine protein) phosphatases II"/>
    <property type="match status" value="1"/>
</dbReference>
<evidence type="ECO:0000256" key="1">
    <source>
        <dbReference type="SAM" id="MobiDB-lite"/>
    </source>
</evidence>
<feature type="domain" description="Tyrosine-protein phosphatase" evidence="2">
    <location>
        <begin position="1"/>
        <end position="148"/>
    </location>
</feature>
<feature type="region of interest" description="Disordered" evidence="1">
    <location>
        <begin position="250"/>
        <end position="307"/>
    </location>
</feature>
<dbReference type="InterPro" id="IPR020422">
    <property type="entry name" value="TYR_PHOSPHATASE_DUAL_dom"/>
</dbReference>
<evidence type="ECO:0008006" key="6">
    <source>
        <dbReference type="Google" id="ProtNLM"/>
    </source>
</evidence>
<organism evidence="4 5">
    <name type="scientific">Aphanomyces euteiches</name>
    <dbReference type="NCBI Taxonomy" id="100861"/>
    <lineage>
        <taxon>Eukaryota</taxon>
        <taxon>Sar</taxon>
        <taxon>Stramenopiles</taxon>
        <taxon>Oomycota</taxon>
        <taxon>Saprolegniomycetes</taxon>
        <taxon>Saprolegniales</taxon>
        <taxon>Verrucalvaceae</taxon>
        <taxon>Aphanomyces</taxon>
    </lineage>
</organism>
<name>A0A6G0XKY7_9STRA</name>
<dbReference type="AlphaFoldDB" id="A0A6G0XKY7"/>
<feature type="region of interest" description="Disordered" evidence="1">
    <location>
        <begin position="343"/>
        <end position="429"/>
    </location>
</feature>
<accession>A0A6G0XKY7</accession>
<reference evidence="4 5" key="1">
    <citation type="submission" date="2019-07" db="EMBL/GenBank/DDBJ databases">
        <title>Genomics analysis of Aphanomyces spp. identifies a new class of oomycete effector associated with host adaptation.</title>
        <authorList>
            <person name="Gaulin E."/>
        </authorList>
    </citation>
    <scope>NUCLEOTIDE SEQUENCE [LARGE SCALE GENOMIC DNA]</scope>
    <source>
        <strain evidence="4 5">ATCC 201684</strain>
    </source>
</reference>
<dbReference type="InterPro" id="IPR000340">
    <property type="entry name" value="Dual-sp_phosphatase_cat-dom"/>
</dbReference>
<evidence type="ECO:0000313" key="5">
    <source>
        <dbReference type="Proteomes" id="UP000481153"/>
    </source>
</evidence>
<feature type="domain" description="Tyrosine specific protein phosphatases" evidence="3">
    <location>
        <begin position="69"/>
        <end position="129"/>
    </location>
</feature>
<dbReference type="InterPro" id="IPR000387">
    <property type="entry name" value="Tyr_Pase_dom"/>
</dbReference>
<dbReference type="InterPro" id="IPR029021">
    <property type="entry name" value="Prot-tyrosine_phosphatase-like"/>
</dbReference>
<evidence type="ECO:0000259" key="3">
    <source>
        <dbReference type="PROSITE" id="PS50056"/>
    </source>
</evidence>
<sequence length="526" mass="59323">MSTKINNGLFMGDVDAAQDAEFLSLNGIEFIVNCVPREVPNVFEPEGIRYMACDMAEQPESILFDMRNQDFNELMGFIDHAMQASLSLLVHSLDGLSRSPCVMMAFLMMKYHWSLDKAYEYVKMKRPDINPHPAYLDQLAMLDTQLLKKFRTPEKKRNEWDPAFVDLKTDELVLVNTFLNVTHGLALPSKPTPRKLPKKKRLLWIDMCPHMRKLHPYYDFTKLERPPSASYSSLSAGNGWVDTEQPHYPITRTLKEDPPSAKGVVDLTLSDDEDNEVNDDEDDGQERLKEDDSWDMSMSDPGQSHDADLDKFMALSTAARPPPPLSHRSSFPSQHIKKTIPESFAPQAMEKPNPPPSDRSQLSQNQQHSPTGPDTNVVAEAKHSHPAHPRYLQHTKSSRNAKTIKAAQGRYAMPTFDDKSRPSVVQRRPSVKPIDAIDIRAVQDTRLPMTTKRVVATTRPKTAPPAVTTRIATSVPFKKKPVPKQPQRPPVPKVPIAFASNNGETKKALPDAKPPPPRRIPSAKWR</sequence>
<gene>
    <name evidence="4" type="ORF">Ae201684_003757</name>
</gene>
<dbReference type="Proteomes" id="UP000481153">
    <property type="component" value="Unassembled WGS sequence"/>
</dbReference>
<feature type="compositionally biased region" description="Basic residues" evidence="1">
    <location>
        <begin position="384"/>
        <end position="399"/>
    </location>
</feature>
<evidence type="ECO:0000259" key="2">
    <source>
        <dbReference type="PROSITE" id="PS50054"/>
    </source>
</evidence>
<dbReference type="SMART" id="SM00195">
    <property type="entry name" value="DSPc"/>
    <property type="match status" value="1"/>
</dbReference>
<keyword evidence="5" id="KW-1185">Reference proteome</keyword>
<protein>
    <recommendedName>
        <fullName evidence="6">Tyrosine-protein phosphatase domain-containing protein</fullName>
    </recommendedName>
</protein>
<dbReference type="PROSITE" id="PS50056">
    <property type="entry name" value="TYR_PHOSPHATASE_2"/>
    <property type="match status" value="1"/>
</dbReference>
<feature type="compositionally biased region" description="Pro residues" evidence="1">
    <location>
        <begin position="483"/>
        <end position="493"/>
    </location>
</feature>
<comment type="caution">
    <text evidence="4">The sequence shown here is derived from an EMBL/GenBank/DDBJ whole genome shotgun (WGS) entry which is preliminary data.</text>
</comment>
<feature type="compositionally biased region" description="Polar residues" evidence="1">
    <location>
        <begin position="358"/>
        <end position="374"/>
    </location>
</feature>
<dbReference type="CDD" id="cd14498">
    <property type="entry name" value="DSP"/>
    <property type="match status" value="1"/>
</dbReference>
<dbReference type="PROSITE" id="PS50054">
    <property type="entry name" value="TYR_PHOSPHATASE_DUAL"/>
    <property type="match status" value="1"/>
</dbReference>
<feature type="compositionally biased region" description="Acidic residues" evidence="1">
    <location>
        <begin position="269"/>
        <end position="284"/>
    </location>
</feature>
<dbReference type="PANTHER" id="PTHR46653:SF1">
    <property type="entry name" value="SPECIFICITY PROTEIN PHOSPHATASE, PUTATIVE-RELATED"/>
    <property type="match status" value="1"/>
</dbReference>
<dbReference type="Gene3D" id="3.90.190.10">
    <property type="entry name" value="Protein tyrosine phosphatase superfamily"/>
    <property type="match status" value="1"/>
</dbReference>
<dbReference type="PANTHER" id="PTHR46653">
    <property type="entry name" value="SPECIFICITY PROTEIN PHOSPHATASE, PUTATIVE-RELATED"/>
    <property type="match status" value="1"/>
</dbReference>
<feature type="region of interest" description="Disordered" evidence="1">
    <location>
        <begin position="474"/>
        <end position="526"/>
    </location>
</feature>
<dbReference type="EMBL" id="VJMJ01000042">
    <property type="protein sequence ID" value="KAF0740867.1"/>
    <property type="molecule type" value="Genomic_DNA"/>
</dbReference>